<evidence type="ECO:0000313" key="2">
    <source>
        <dbReference type="Proteomes" id="UP001454036"/>
    </source>
</evidence>
<sequence>MEYVHKEAQSVNSRFNRGRSESLDGPPNIIGRINVILGGRSGGGYSGSARLADAKRDIFAVITGAHPEFLDLSFSRKDFQGIECSPRVPEESPKKEKPHEDVRSIPFDEKYLTKVFKIGITLGAKHEEILIRVLQEYRHILV</sequence>
<dbReference type="Proteomes" id="UP001454036">
    <property type="component" value="Unassembled WGS sequence"/>
</dbReference>
<comment type="caution">
    <text evidence="1">The sequence shown here is derived from an EMBL/GenBank/DDBJ whole genome shotgun (WGS) entry which is preliminary data.</text>
</comment>
<proteinExistence type="predicted"/>
<organism evidence="1 2">
    <name type="scientific">Lithospermum erythrorhizon</name>
    <name type="common">Purple gromwell</name>
    <name type="synonym">Lithospermum officinale var. erythrorhizon</name>
    <dbReference type="NCBI Taxonomy" id="34254"/>
    <lineage>
        <taxon>Eukaryota</taxon>
        <taxon>Viridiplantae</taxon>
        <taxon>Streptophyta</taxon>
        <taxon>Embryophyta</taxon>
        <taxon>Tracheophyta</taxon>
        <taxon>Spermatophyta</taxon>
        <taxon>Magnoliopsida</taxon>
        <taxon>eudicotyledons</taxon>
        <taxon>Gunneridae</taxon>
        <taxon>Pentapetalae</taxon>
        <taxon>asterids</taxon>
        <taxon>lamiids</taxon>
        <taxon>Boraginales</taxon>
        <taxon>Boraginaceae</taxon>
        <taxon>Boraginoideae</taxon>
        <taxon>Lithospermeae</taxon>
        <taxon>Lithospermum</taxon>
    </lineage>
</organism>
<evidence type="ECO:0000313" key="1">
    <source>
        <dbReference type="EMBL" id="GAA0177830.1"/>
    </source>
</evidence>
<reference evidence="1 2" key="1">
    <citation type="submission" date="2024-01" db="EMBL/GenBank/DDBJ databases">
        <title>The complete chloroplast genome sequence of Lithospermum erythrorhizon: insights into the phylogenetic relationship among Boraginaceae species and the maternal lineages of purple gromwells.</title>
        <authorList>
            <person name="Okada T."/>
            <person name="Watanabe K."/>
        </authorList>
    </citation>
    <scope>NUCLEOTIDE SEQUENCE [LARGE SCALE GENOMIC DNA]</scope>
</reference>
<accession>A0AAV3RR62</accession>
<gene>
    <name evidence="1" type="ORF">LIER_29757</name>
</gene>
<dbReference type="AlphaFoldDB" id="A0AAV3RR62"/>
<name>A0AAV3RR62_LITER</name>
<keyword evidence="2" id="KW-1185">Reference proteome</keyword>
<protein>
    <submittedName>
        <fullName evidence="1">Uncharacterized protein</fullName>
    </submittedName>
</protein>
<dbReference type="EMBL" id="BAABME010010357">
    <property type="protein sequence ID" value="GAA0177830.1"/>
    <property type="molecule type" value="Genomic_DNA"/>
</dbReference>